<dbReference type="Proteomes" id="UP000306552">
    <property type="component" value="Unassembled WGS sequence"/>
</dbReference>
<comment type="caution">
    <text evidence="2">The sequence shown here is derived from an EMBL/GenBank/DDBJ whole genome shotgun (WGS) entry which is preliminary data.</text>
</comment>
<evidence type="ECO:0000313" key="3">
    <source>
        <dbReference type="Proteomes" id="UP000306552"/>
    </source>
</evidence>
<dbReference type="InterPro" id="IPR007165">
    <property type="entry name" value="Phage_holin_4_2"/>
</dbReference>
<dbReference type="PANTHER" id="PTHR37309">
    <property type="entry name" value="SLR0284 PROTEIN"/>
    <property type="match status" value="1"/>
</dbReference>
<dbReference type="EMBL" id="SWMU01000006">
    <property type="protein sequence ID" value="TKS55454.1"/>
    <property type="molecule type" value="Genomic_DNA"/>
</dbReference>
<proteinExistence type="predicted"/>
<keyword evidence="1" id="KW-0812">Transmembrane</keyword>
<name>A0A4U5TQ40_9FLAO</name>
<organism evidence="2 3">
    <name type="scientific">Mesohalobacter halotolerans</name>
    <dbReference type="NCBI Taxonomy" id="1883405"/>
    <lineage>
        <taxon>Bacteria</taxon>
        <taxon>Pseudomonadati</taxon>
        <taxon>Bacteroidota</taxon>
        <taxon>Flavobacteriia</taxon>
        <taxon>Flavobacteriales</taxon>
        <taxon>Flavobacteriaceae</taxon>
        <taxon>Mesohalobacter</taxon>
    </lineage>
</organism>
<feature type="transmembrane region" description="Helical" evidence="1">
    <location>
        <begin position="59"/>
        <end position="82"/>
    </location>
</feature>
<dbReference type="Pfam" id="PF04020">
    <property type="entry name" value="Phage_holin_4_2"/>
    <property type="match status" value="1"/>
</dbReference>
<feature type="transmembrane region" description="Helical" evidence="1">
    <location>
        <begin position="94"/>
        <end position="115"/>
    </location>
</feature>
<evidence type="ECO:0000313" key="2">
    <source>
        <dbReference type="EMBL" id="TKS55454.1"/>
    </source>
</evidence>
<dbReference type="AlphaFoldDB" id="A0A4U5TQ40"/>
<dbReference type="OrthoDB" id="6402664at2"/>
<feature type="transmembrane region" description="Helical" evidence="1">
    <location>
        <begin position="33"/>
        <end position="52"/>
    </location>
</feature>
<dbReference type="RefSeq" id="WP_138932825.1">
    <property type="nucleotide sequence ID" value="NZ_SWMU01000006.1"/>
</dbReference>
<dbReference type="PANTHER" id="PTHR37309:SF1">
    <property type="entry name" value="SLR0284 PROTEIN"/>
    <property type="match status" value="1"/>
</dbReference>
<evidence type="ECO:0000256" key="1">
    <source>
        <dbReference type="SAM" id="Phobius"/>
    </source>
</evidence>
<sequence length="119" mass="12781">MQNSKSLNTLVEILLSAIAVVVLANILPGIKVSGFLTAIVVAAVLILLNLFVKPILIVFTLPVTIVTFGLFLLVINALIILLCDALVGGFDVSGFWSALFFSILLSIFQSFLFALSKKK</sequence>
<accession>A0A4U5TQ40</accession>
<keyword evidence="1" id="KW-0472">Membrane</keyword>
<gene>
    <name evidence="2" type="ORF">FCN74_11870</name>
</gene>
<keyword evidence="1" id="KW-1133">Transmembrane helix</keyword>
<feature type="transmembrane region" description="Helical" evidence="1">
    <location>
        <begin position="7"/>
        <end position="27"/>
    </location>
</feature>
<protein>
    <submittedName>
        <fullName evidence="2">Phage holin family protein</fullName>
    </submittedName>
</protein>
<keyword evidence="3" id="KW-1185">Reference proteome</keyword>
<reference evidence="2 3" key="1">
    <citation type="submission" date="2019-04" db="EMBL/GenBank/DDBJ databases">
        <title>Psychroflexus halotolerans sp. nov., isolated from a marine solar saltern.</title>
        <authorList>
            <person name="Feng X."/>
        </authorList>
    </citation>
    <scope>NUCLEOTIDE SEQUENCE [LARGE SCALE GENOMIC DNA]</scope>
    <source>
        <strain evidence="2 3">WDS2C27</strain>
    </source>
</reference>